<dbReference type="InterPro" id="IPR046335">
    <property type="entry name" value="LacI/GalR-like_sensor"/>
</dbReference>
<dbReference type="GO" id="GO:0003700">
    <property type="term" value="F:DNA-binding transcription factor activity"/>
    <property type="evidence" value="ECO:0007669"/>
    <property type="project" value="TreeGrafter"/>
</dbReference>
<dbReference type="Pfam" id="PF00356">
    <property type="entry name" value="LacI"/>
    <property type="match status" value="1"/>
</dbReference>
<dbReference type="InterPro" id="IPR010982">
    <property type="entry name" value="Lambda_DNA-bd_dom_sf"/>
</dbReference>
<evidence type="ECO:0000259" key="4">
    <source>
        <dbReference type="PROSITE" id="PS50932"/>
    </source>
</evidence>
<dbReference type="PANTHER" id="PTHR30146">
    <property type="entry name" value="LACI-RELATED TRANSCRIPTIONAL REPRESSOR"/>
    <property type="match status" value="1"/>
</dbReference>
<dbReference type="PROSITE" id="PS50932">
    <property type="entry name" value="HTH_LACI_2"/>
    <property type="match status" value="1"/>
</dbReference>
<evidence type="ECO:0000256" key="2">
    <source>
        <dbReference type="ARBA" id="ARBA00023125"/>
    </source>
</evidence>
<dbReference type="GO" id="GO:0000976">
    <property type="term" value="F:transcription cis-regulatory region binding"/>
    <property type="evidence" value="ECO:0007669"/>
    <property type="project" value="TreeGrafter"/>
</dbReference>
<evidence type="ECO:0000256" key="3">
    <source>
        <dbReference type="ARBA" id="ARBA00023163"/>
    </source>
</evidence>
<feature type="domain" description="HTH lacI-type" evidence="4">
    <location>
        <begin position="8"/>
        <end position="62"/>
    </location>
</feature>
<dbReference type="Proteomes" id="UP000183315">
    <property type="component" value="Unassembled WGS sequence"/>
</dbReference>
<dbReference type="Gene3D" id="1.10.260.40">
    <property type="entry name" value="lambda repressor-like DNA-binding domains"/>
    <property type="match status" value="1"/>
</dbReference>
<dbReference type="InterPro" id="IPR000843">
    <property type="entry name" value="HTH_LacI"/>
</dbReference>
<dbReference type="PANTHER" id="PTHR30146:SF153">
    <property type="entry name" value="LACTOSE OPERON REPRESSOR"/>
    <property type="match status" value="1"/>
</dbReference>
<evidence type="ECO:0000313" key="5">
    <source>
        <dbReference type="EMBL" id="SEJ10995.1"/>
    </source>
</evidence>
<proteinExistence type="predicted"/>
<dbReference type="CDD" id="cd06267">
    <property type="entry name" value="PBP1_LacI_sugar_binding-like"/>
    <property type="match status" value="1"/>
</dbReference>
<evidence type="ECO:0000256" key="1">
    <source>
        <dbReference type="ARBA" id="ARBA00023015"/>
    </source>
</evidence>
<dbReference type="SUPFAM" id="SSF47413">
    <property type="entry name" value="lambda repressor-like DNA-binding domains"/>
    <property type="match status" value="1"/>
</dbReference>
<name>A0A1H6WF89_9MICO</name>
<gene>
    <name evidence="5" type="ORF">SAMN05421637_0807</name>
</gene>
<keyword evidence="6" id="KW-1185">Reference proteome</keyword>
<dbReference type="InterPro" id="IPR028082">
    <property type="entry name" value="Peripla_BP_I"/>
</dbReference>
<dbReference type="SUPFAM" id="SSF53822">
    <property type="entry name" value="Periplasmic binding protein-like I"/>
    <property type="match status" value="1"/>
</dbReference>
<keyword evidence="2" id="KW-0238">DNA-binding</keyword>
<dbReference type="OrthoDB" id="9798934at2"/>
<dbReference type="EMBL" id="FNZI01000002">
    <property type="protein sequence ID" value="SEJ10995.1"/>
    <property type="molecule type" value="Genomic_DNA"/>
</dbReference>
<evidence type="ECO:0000313" key="6">
    <source>
        <dbReference type="Proteomes" id="UP000183315"/>
    </source>
</evidence>
<accession>A0A1H6WF89</accession>
<dbReference type="STRING" id="1043493.SAMN05421637_0807"/>
<keyword evidence="1" id="KW-0805">Transcription regulation</keyword>
<dbReference type="CDD" id="cd01392">
    <property type="entry name" value="HTH_LacI"/>
    <property type="match status" value="1"/>
</dbReference>
<sequence>MPEQRRPATLRDVAQFAGVSVRTVSNVVNDQPYVKDATRRAVKDAIAVLGYRPNLIARNLRVGSTHTLALVLPRLSQPYFAELADDLLAAARARGYAVLIEPTDEHDSRAPEDVFAQLAMITDGIFVDPTHLSGHLDLTRLSAPVVALTSHSFGYGEAVDRVAMDDVGGARLATAHLLDGGRTRIAAVGLPPTGTSEAGATGRLRLAGYLEAHAAAGIDVSPRLMLSAEEWTPEEGYRVMERTLEAGTPVDAVFAFNDFMAMGVLHAVQAHGLRVPEDIAVVGFDDIGLSQHTSPPLSTVSPGRRRIVEAGLDMLLGRIDGSRSGDAEAAVVEAELMVRGSSAPPADPTPPAEPAA</sequence>
<dbReference type="PROSITE" id="PS00356">
    <property type="entry name" value="HTH_LACI_1"/>
    <property type="match status" value="1"/>
</dbReference>
<dbReference type="Pfam" id="PF13377">
    <property type="entry name" value="Peripla_BP_3"/>
    <property type="match status" value="1"/>
</dbReference>
<keyword evidence="3" id="KW-0804">Transcription</keyword>
<dbReference type="Gene3D" id="3.40.50.2300">
    <property type="match status" value="2"/>
</dbReference>
<dbReference type="SMART" id="SM00354">
    <property type="entry name" value="HTH_LACI"/>
    <property type="match status" value="1"/>
</dbReference>
<organism evidence="5 6">
    <name type="scientific">Demequina mangrovi</name>
    <dbReference type="NCBI Taxonomy" id="1043493"/>
    <lineage>
        <taxon>Bacteria</taxon>
        <taxon>Bacillati</taxon>
        <taxon>Actinomycetota</taxon>
        <taxon>Actinomycetes</taxon>
        <taxon>Micrococcales</taxon>
        <taxon>Demequinaceae</taxon>
        <taxon>Demequina</taxon>
    </lineage>
</organism>
<protein>
    <submittedName>
        <fullName evidence="5">Transcriptional regulator, LacI family</fullName>
    </submittedName>
</protein>
<dbReference type="AlphaFoldDB" id="A0A1H6WF89"/>
<dbReference type="eggNOG" id="COG1609">
    <property type="taxonomic scope" value="Bacteria"/>
</dbReference>
<reference evidence="6" key="1">
    <citation type="submission" date="2016-10" db="EMBL/GenBank/DDBJ databases">
        <authorList>
            <person name="Varghese N."/>
        </authorList>
    </citation>
    <scope>NUCLEOTIDE SEQUENCE [LARGE SCALE GENOMIC DNA]</scope>
    <source>
        <strain evidence="6">DSM 24868</strain>
    </source>
</reference>